<protein>
    <submittedName>
        <fullName evidence="1">(rape) hypothetical protein</fullName>
    </submittedName>
</protein>
<accession>A0A816JTR0</accession>
<sequence length="61" mass="7179">MIFNYVFDSSHMSAMMSFLSANLNQFSSFLLYRVHCVHISFVLCQKALDSMSKQFHNLRRV</sequence>
<reference evidence="1" key="1">
    <citation type="submission" date="2021-01" db="EMBL/GenBank/DDBJ databases">
        <authorList>
            <consortium name="Genoscope - CEA"/>
            <person name="William W."/>
        </authorList>
    </citation>
    <scope>NUCLEOTIDE SEQUENCE</scope>
</reference>
<evidence type="ECO:0000313" key="1">
    <source>
        <dbReference type="EMBL" id="CAF1861340.1"/>
    </source>
</evidence>
<dbReference type="Proteomes" id="UP001295469">
    <property type="component" value="Chromosome C04"/>
</dbReference>
<gene>
    <name evidence="1" type="ORF">DARMORV10_C04P53820.1</name>
</gene>
<dbReference type="AlphaFoldDB" id="A0A816JTR0"/>
<dbReference type="EMBL" id="HG994368">
    <property type="protein sequence ID" value="CAF1861340.1"/>
    <property type="molecule type" value="Genomic_DNA"/>
</dbReference>
<name>A0A816JTR0_BRANA</name>
<organism evidence="1">
    <name type="scientific">Brassica napus</name>
    <name type="common">Rape</name>
    <dbReference type="NCBI Taxonomy" id="3708"/>
    <lineage>
        <taxon>Eukaryota</taxon>
        <taxon>Viridiplantae</taxon>
        <taxon>Streptophyta</taxon>
        <taxon>Embryophyta</taxon>
        <taxon>Tracheophyta</taxon>
        <taxon>Spermatophyta</taxon>
        <taxon>Magnoliopsida</taxon>
        <taxon>eudicotyledons</taxon>
        <taxon>Gunneridae</taxon>
        <taxon>Pentapetalae</taxon>
        <taxon>rosids</taxon>
        <taxon>malvids</taxon>
        <taxon>Brassicales</taxon>
        <taxon>Brassicaceae</taxon>
        <taxon>Brassiceae</taxon>
        <taxon>Brassica</taxon>
    </lineage>
</organism>
<proteinExistence type="predicted"/>